<dbReference type="InterPro" id="IPR003607">
    <property type="entry name" value="HD/PDEase_dom"/>
</dbReference>
<gene>
    <name evidence="2" type="ORF">DTL42_13540</name>
</gene>
<dbReference type="Pfam" id="PF08668">
    <property type="entry name" value="HDOD"/>
    <property type="match status" value="1"/>
</dbReference>
<dbReference type="PANTHER" id="PTHR33525:SF3">
    <property type="entry name" value="RIBONUCLEASE Y"/>
    <property type="match status" value="1"/>
</dbReference>
<evidence type="ECO:0000313" key="3">
    <source>
        <dbReference type="Proteomes" id="UP000253562"/>
    </source>
</evidence>
<dbReference type="InterPro" id="IPR052340">
    <property type="entry name" value="RNase_Y/CdgJ"/>
</dbReference>
<protein>
    <submittedName>
        <fullName evidence="2">HDOD domain-containing protein</fullName>
    </submittedName>
</protein>
<accession>A0A368KSD3</accession>
<sequence length="290" mass="31716">MNQIVSAPVIVLDAIQRVRNIATLPEVASKVRQLVDDPECTADDVDRVVRNDPALSTRILRVVNSSFYGMPGQFSSVKRAIVFLGLNAIKNITIAASLNKIFRPQSIQPPFKVENLWNHSIAVAAISRQLANQAGTVSSDDAFLAGLIHDVGIIVELQACRAEFGDVLQRFTKDPDLSLCDAERQVFGVTHEAFGAELCRAWMFPEQLVDVTGNHHDPSALPEQRRTMPRIVHLADILADKAGMPAAMRSDSKKLDPELLEDIGVTTTDLAAIAQHLPAEIAEVKQVFAI</sequence>
<dbReference type="Proteomes" id="UP000253562">
    <property type="component" value="Unassembled WGS sequence"/>
</dbReference>
<dbReference type="InterPro" id="IPR006675">
    <property type="entry name" value="HDIG_dom"/>
</dbReference>
<comment type="caution">
    <text evidence="2">The sequence shown here is derived from an EMBL/GenBank/DDBJ whole genome shotgun (WGS) entry which is preliminary data.</text>
</comment>
<dbReference type="PANTHER" id="PTHR33525">
    <property type="match status" value="1"/>
</dbReference>
<dbReference type="NCBIfam" id="TIGR00277">
    <property type="entry name" value="HDIG"/>
    <property type="match status" value="1"/>
</dbReference>
<proteinExistence type="predicted"/>
<reference evidence="2 3" key="1">
    <citation type="submission" date="2018-07" db="EMBL/GenBank/DDBJ databases">
        <title>Comparative genomes isolates from brazilian mangrove.</title>
        <authorList>
            <person name="De Araujo J.E."/>
            <person name="Taketani R.G."/>
            <person name="Silva M.C.P."/>
            <person name="Lourenco M.V."/>
            <person name="Oliveira V.M."/>
            <person name="Andreote F.D."/>
        </authorList>
    </citation>
    <scope>NUCLEOTIDE SEQUENCE [LARGE SCALE GENOMIC DNA]</scope>
    <source>
        <strain evidence="2 3">HEX PRIS-MGV</strain>
    </source>
</reference>
<dbReference type="InterPro" id="IPR013976">
    <property type="entry name" value="HDOD"/>
</dbReference>
<feature type="domain" description="HDOD" evidence="1">
    <location>
        <begin position="21"/>
        <end position="218"/>
    </location>
</feature>
<dbReference type="PROSITE" id="PS51833">
    <property type="entry name" value="HDOD"/>
    <property type="match status" value="1"/>
</dbReference>
<dbReference type="AlphaFoldDB" id="A0A368KSD3"/>
<name>A0A368KSD3_9BACT</name>
<dbReference type="OrthoDB" id="243535at2"/>
<dbReference type="Gene3D" id="1.10.3210.10">
    <property type="entry name" value="Hypothetical protein af1432"/>
    <property type="match status" value="1"/>
</dbReference>
<organism evidence="2 3">
    <name type="scientific">Bremerella cremea</name>
    <dbReference type="NCBI Taxonomy" id="1031537"/>
    <lineage>
        <taxon>Bacteria</taxon>
        <taxon>Pseudomonadati</taxon>
        <taxon>Planctomycetota</taxon>
        <taxon>Planctomycetia</taxon>
        <taxon>Pirellulales</taxon>
        <taxon>Pirellulaceae</taxon>
        <taxon>Bremerella</taxon>
    </lineage>
</organism>
<dbReference type="RefSeq" id="WP_114369272.1">
    <property type="nucleotide sequence ID" value="NZ_QPEX01000027.1"/>
</dbReference>
<dbReference type="CDD" id="cd00077">
    <property type="entry name" value="HDc"/>
    <property type="match status" value="1"/>
</dbReference>
<dbReference type="EMBL" id="QPEX01000027">
    <property type="protein sequence ID" value="RCS48224.1"/>
    <property type="molecule type" value="Genomic_DNA"/>
</dbReference>
<dbReference type="SUPFAM" id="SSF109604">
    <property type="entry name" value="HD-domain/PDEase-like"/>
    <property type="match status" value="1"/>
</dbReference>
<evidence type="ECO:0000259" key="1">
    <source>
        <dbReference type="PROSITE" id="PS51833"/>
    </source>
</evidence>
<dbReference type="SMART" id="SM00471">
    <property type="entry name" value="HDc"/>
    <property type="match status" value="1"/>
</dbReference>
<evidence type="ECO:0000313" key="2">
    <source>
        <dbReference type="EMBL" id="RCS48224.1"/>
    </source>
</evidence>